<feature type="region of interest" description="Disordered" evidence="1">
    <location>
        <begin position="1"/>
        <end position="75"/>
    </location>
</feature>
<evidence type="ECO:0000313" key="3">
    <source>
        <dbReference type="Proteomes" id="UP000826656"/>
    </source>
</evidence>
<organism evidence="2 3">
    <name type="scientific">Solanum tuberosum</name>
    <name type="common">Potato</name>
    <dbReference type="NCBI Taxonomy" id="4113"/>
    <lineage>
        <taxon>Eukaryota</taxon>
        <taxon>Viridiplantae</taxon>
        <taxon>Streptophyta</taxon>
        <taxon>Embryophyta</taxon>
        <taxon>Tracheophyta</taxon>
        <taxon>Spermatophyta</taxon>
        <taxon>Magnoliopsida</taxon>
        <taxon>eudicotyledons</taxon>
        <taxon>Gunneridae</taxon>
        <taxon>Pentapetalae</taxon>
        <taxon>asterids</taxon>
        <taxon>lamiids</taxon>
        <taxon>Solanales</taxon>
        <taxon>Solanaceae</taxon>
        <taxon>Solanoideae</taxon>
        <taxon>Solaneae</taxon>
        <taxon>Solanum</taxon>
    </lineage>
</organism>
<gene>
    <name evidence="2" type="ORF">KY290_005390</name>
</gene>
<sequence>MLIRPPSPLSTYASGNPFTPSPSPPHSETPIPPHSISPPPSLVESPIPTITTTPPLPPPTNPNDPNLDDIPLNQLHPKIPWRPHKHIAIKRTHICVSFPRSASQAQLQEGVESSKKRKRTGKSLVPRCVSPVLLDSESSPAAPSSQDTKMNKNLAKYLTLGKDKYFSTKKGWEELFLDTRLHVHEKEVREFYTNLNVLEGSVATSSVNGVDFVIDSVRLDEIFHIPSVGLSNYVWTKDVNSMLT</sequence>
<evidence type="ECO:0000256" key="1">
    <source>
        <dbReference type="SAM" id="MobiDB-lite"/>
    </source>
</evidence>
<dbReference type="Proteomes" id="UP000826656">
    <property type="component" value="Unassembled WGS sequence"/>
</dbReference>
<reference evidence="2 3" key="1">
    <citation type="journal article" date="2021" name="bioRxiv">
        <title>Chromosome-scale and haplotype-resolved genome assembly of a tetraploid potato cultivar.</title>
        <authorList>
            <person name="Sun H."/>
            <person name="Jiao W.-B."/>
            <person name="Krause K."/>
            <person name="Campoy J.A."/>
            <person name="Goel M."/>
            <person name="Folz-Donahue K."/>
            <person name="Kukat C."/>
            <person name="Huettel B."/>
            <person name="Schneeberger K."/>
        </authorList>
    </citation>
    <scope>NUCLEOTIDE SEQUENCE [LARGE SCALE GENOMIC DNA]</scope>
    <source>
        <strain evidence="2">SolTubOtavaFocal</strain>
        <tissue evidence="2">Leaves</tissue>
    </source>
</reference>
<keyword evidence="3" id="KW-1185">Reference proteome</keyword>
<evidence type="ECO:0000313" key="2">
    <source>
        <dbReference type="EMBL" id="KAH0778963.1"/>
    </source>
</evidence>
<proteinExistence type="predicted"/>
<accession>A0ABQ7WFW2</accession>
<feature type="compositionally biased region" description="Low complexity" evidence="1">
    <location>
        <begin position="63"/>
        <end position="72"/>
    </location>
</feature>
<protein>
    <submittedName>
        <fullName evidence="2">Uncharacterized protein</fullName>
    </submittedName>
</protein>
<feature type="compositionally biased region" description="Pro residues" evidence="1">
    <location>
        <begin position="19"/>
        <end position="41"/>
    </location>
</feature>
<name>A0ABQ7WFW2_SOLTU</name>
<dbReference type="EMBL" id="JAIVGD010000002">
    <property type="protein sequence ID" value="KAH0778963.1"/>
    <property type="molecule type" value="Genomic_DNA"/>
</dbReference>
<comment type="caution">
    <text evidence="2">The sequence shown here is derived from an EMBL/GenBank/DDBJ whole genome shotgun (WGS) entry which is preliminary data.</text>
</comment>